<dbReference type="PANTHER" id="PTHR13779:SF7">
    <property type="entry name" value="ATPASE WRNIP1"/>
    <property type="match status" value="1"/>
</dbReference>
<accession>A0ABY7ER16</accession>
<dbReference type="Gene3D" id="1.10.3710.10">
    <property type="entry name" value="DNA polymerase III clamp loader subunits, C-terminal domain"/>
    <property type="match status" value="1"/>
</dbReference>
<evidence type="ECO:0000313" key="2">
    <source>
        <dbReference type="EMBL" id="WAR11552.1"/>
    </source>
</evidence>
<reference evidence="2" key="1">
    <citation type="submission" date="2022-11" db="EMBL/GenBank/DDBJ databases">
        <title>Centuries of genome instability and evolution in soft-shell clam transmissible cancer (bioRxiv).</title>
        <authorList>
            <person name="Hart S.F.M."/>
            <person name="Yonemitsu M.A."/>
            <person name="Giersch R.M."/>
            <person name="Beal B.F."/>
            <person name="Arriagada G."/>
            <person name="Davis B.W."/>
            <person name="Ostrander E.A."/>
            <person name="Goff S.P."/>
            <person name="Metzger M.J."/>
        </authorList>
    </citation>
    <scope>NUCLEOTIDE SEQUENCE</scope>
    <source>
        <strain evidence="2">MELC-2E11</strain>
        <tissue evidence="2">Siphon/mantle</tissue>
    </source>
</reference>
<organism evidence="2 3">
    <name type="scientific">Mya arenaria</name>
    <name type="common">Soft-shell clam</name>
    <dbReference type="NCBI Taxonomy" id="6604"/>
    <lineage>
        <taxon>Eukaryota</taxon>
        <taxon>Metazoa</taxon>
        <taxon>Spiralia</taxon>
        <taxon>Lophotrochozoa</taxon>
        <taxon>Mollusca</taxon>
        <taxon>Bivalvia</taxon>
        <taxon>Autobranchia</taxon>
        <taxon>Heteroconchia</taxon>
        <taxon>Euheterodonta</taxon>
        <taxon>Imparidentia</taxon>
        <taxon>Neoheterodontei</taxon>
        <taxon>Myida</taxon>
        <taxon>Myoidea</taxon>
        <taxon>Myidae</taxon>
        <taxon>Mya</taxon>
    </lineage>
</organism>
<evidence type="ECO:0000259" key="1">
    <source>
        <dbReference type="Pfam" id="PF12002"/>
    </source>
</evidence>
<dbReference type="InterPro" id="IPR008921">
    <property type="entry name" value="DNA_pol3_clamp-load_cplx_C"/>
</dbReference>
<keyword evidence="3" id="KW-1185">Reference proteome</keyword>
<dbReference type="EMBL" id="CP111019">
    <property type="protein sequence ID" value="WAR11552.1"/>
    <property type="molecule type" value="Genomic_DNA"/>
</dbReference>
<gene>
    <name evidence="2" type="ORF">MAR_025732</name>
</gene>
<dbReference type="Pfam" id="PF12002">
    <property type="entry name" value="MgsA_C"/>
    <property type="match status" value="1"/>
</dbReference>
<dbReference type="InterPro" id="IPR051314">
    <property type="entry name" value="AAA_ATPase_RarA/MGS1/WRNIP1"/>
</dbReference>
<name>A0ABY7ER16_MYAAR</name>
<proteinExistence type="predicted"/>
<dbReference type="InterPro" id="IPR021886">
    <property type="entry name" value="MgsA_C"/>
</dbReference>
<sequence>MCSIPCPGPEINAYTRAKKSVHEQKGPLAPVPLHLRNASTKLMKKLGYGMGYKYNPAFKEPVKQDYFPEGLVGTNFFK</sequence>
<protein>
    <submittedName>
        <fullName evidence="2">WRIP1-like protein</fullName>
    </submittedName>
</protein>
<dbReference type="Proteomes" id="UP001164746">
    <property type="component" value="Chromosome 8"/>
</dbReference>
<dbReference type="SUPFAM" id="SSF48019">
    <property type="entry name" value="post-AAA+ oligomerization domain-like"/>
    <property type="match status" value="1"/>
</dbReference>
<evidence type="ECO:0000313" key="3">
    <source>
        <dbReference type="Proteomes" id="UP001164746"/>
    </source>
</evidence>
<dbReference type="PANTHER" id="PTHR13779">
    <property type="entry name" value="WERNER HELICASE-INTERACTING PROTEIN 1 FAMILY MEMBER"/>
    <property type="match status" value="1"/>
</dbReference>
<feature type="domain" description="MgsA AAA+ ATPase C-terminal" evidence="1">
    <location>
        <begin position="11"/>
        <end position="78"/>
    </location>
</feature>